<evidence type="ECO:0000313" key="2">
    <source>
        <dbReference type="Proteomes" id="UP000053718"/>
    </source>
</evidence>
<name>A0A094IRH1_9GAMM</name>
<accession>A0A094IRH1</accession>
<dbReference type="RefSeq" id="WP_034729400.1">
    <property type="nucleotide sequence ID" value="NZ_JPIN01000001.1"/>
</dbReference>
<dbReference type="OrthoDB" id="6237997at2"/>
<comment type="caution">
    <text evidence="1">The sequence shown here is derived from an EMBL/GenBank/DDBJ whole genome shotgun (WGS) entry which is preliminary data.</text>
</comment>
<keyword evidence="2" id="KW-1185">Reference proteome</keyword>
<dbReference type="eggNOG" id="ENOG503398M">
    <property type="taxonomic scope" value="Bacteria"/>
</dbReference>
<organism evidence="1 2">
    <name type="scientific">Pseudidiomarina atlantica</name>
    <dbReference type="NCBI Taxonomy" id="1517416"/>
    <lineage>
        <taxon>Bacteria</taxon>
        <taxon>Pseudomonadati</taxon>
        <taxon>Pseudomonadota</taxon>
        <taxon>Gammaproteobacteria</taxon>
        <taxon>Alteromonadales</taxon>
        <taxon>Idiomarinaceae</taxon>
        <taxon>Pseudidiomarina</taxon>
    </lineage>
</organism>
<proteinExistence type="predicted"/>
<dbReference type="AlphaFoldDB" id="A0A094IRH1"/>
<dbReference type="EMBL" id="JPIN01000001">
    <property type="protein sequence ID" value="KFZ29727.1"/>
    <property type="molecule type" value="Genomic_DNA"/>
</dbReference>
<gene>
    <name evidence="1" type="ORF">IDAT_01080</name>
</gene>
<reference evidence="1 2" key="1">
    <citation type="submission" date="2014-06" db="EMBL/GenBank/DDBJ databases">
        <title>Draft genome sequence of Idiomarina sp. MCCC 1A10513.</title>
        <authorList>
            <person name="Du J."/>
            <person name="Lai Q."/>
            <person name="Shao Z."/>
        </authorList>
    </citation>
    <scope>NUCLEOTIDE SEQUENCE [LARGE SCALE GENOMIC DNA]</scope>
    <source>
        <strain evidence="1 2">MCCC 1A10513</strain>
    </source>
</reference>
<evidence type="ECO:0000313" key="1">
    <source>
        <dbReference type="EMBL" id="KFZ29727.1"/>
    </source>
</evidence>
<sequence length="134" mass="15502">MDHQFKTDFVTVYGFNFAAAAADLGVSEQTILRWYQGNPNPLARRLVSIMARGYLPEYAPFDTWQIVGTELHTPWGNFPAAEVEYLKQYKWQARTLSARFRSLPGAYKELEERLNRILGESEELRTIIKRMNGV</sequence>
<dbReference type="Proteomes" id="UP000053718">
    <property type="component" value="Unassembled WGS sequence"/>
</dbReference>
<protein>
    <submittedName>
        <fullName evidence="1">Uncharacterized protein</fullName>
    </submittedName>
</protein>